<evidence type="ECO:0000256" key="1">
    <source>
        <dbReference type="SAM" id="MobiDB-lite"/>
    </source>
</evidence>
<feature type="compositionally biased region" description="Gly residues" evidence="1">
    <location>
        <begin position="39"/>
        <end position="60"/>
    </location>
</feature>
<accession>A0AAE0D318</accession>
<dbReference type="AlphaFoldDB" id="A0AAE0D318"/>
<gene>
    <name evidence="2" type="ORF">CKAH01_06760</name>
</gene>
<comment type="caution">
    <text evidence="2">The sequence shown here is derived from an EMBL/GenBank/DDBJ whole genome shotgun (WGS) entry which is preliminary data.</text>
</comment>
<feature type="compositionally biased region" description="Basic and acidic residues" evidence="1">
    <location>
        <begin position="61"/>
        <end position="72"/>
    </location>
</feature>
<feature type="compositionally biased region" description="Low complexity" evidence="1">
    <location>
        <begin position="83"/>
        <end position="101"/>
    </location>
</feature>
<proteinExistence type="predicted"/>
<organism evidence="2 3">
    <name type="scientific">Colletotrichum kahawae</name>
    <name type="common">Coffee berry disease fungus</name>
    <dbReference type="NCBI Taxonomy" id="34407"/>
    <lineage>
        <taxon>Eukaryota</taxon>
        <taxon>Fungi</taxon>
        <taxon>Dikarya</taxon>
        <taxon>Ascomycota</taxon>
        <taxon>Pezizomycotina</taxon>
        <taxon>Sordariomycetes</taxon>
        <taxon>Hypocreomycetidae</taxon>
        <taxon>Glomerellales</taxon>
        <taxon>Glomerellaceae</taxon>
        <taxon>Colletotrichum</taxon>
        <taxon>Colletotrichum gloeosporioides species complex</taxon>
    </lineage>
</organism>
<reference evidence="2" key="1">
    <citation type="submission" date="2023-02" db="EMBL/GenBank/DDBJ databases">
        <title>Colletotrichum kahawae CIFC_Que2 genome sequencing and assembly.</title>
        <authorList>
            <person name="Baroncelli R."/>
        </authorList>
    </citation>
    <scope>NUCLEOTIDE SEQUENCE</scope>
    <source>
        <strain evidence="2">CIFC_Que2</strain>
    </source>
</reference>
<name>A0AAE0D318_COLKA</name>
<evidence type="ECO:0000313" key="3">
    <source>
        <dbReference type="Proteomes" id="UP001281614"/>
    </source>
</evidence>
<evidence type="ECO:0000313" key="2">
    <source>
        <dbReference type="EMBL" id="KAK2744503.1"/>
    </source>
</evidence>
<dbReference type="Proteomes" id="UP001281614">
    <property type="component" value="Unassembled WGS sequence"/>
</dbReference>
<feature type="region of interest" description="Disordered" evidence="1">
    <location>
        <begin position="1"/>
        <end position="107"/>
    </location>
</feature>
<sequence length="167" mass="17610">MPSLSLLRRGTTKKHEQQQPFTPQTSPRRENERVQRTGTGFGSVVGGGGAGAGTLAGSGTGERERKSSKRDFFGGLLGRSRSRTPTTSTSSPASSARGTGAESPTKLPVSRHLRVYSCHSFLLSLPLPLPLPSFDTQRSSTDTRGSISHLFSGPCGSGFLVPLKQGP</sequence>
<dbReference type="EMBL" id="VYYT01000311">
    <property type="protein sequence ID" value="KAK2744503.1"/>
    <property type="molecule type" value="Genomic_DNA"/>
</dbReference>
<protein>
    <submittedName>
        <fullName evidence="2">Uncharacterized protein</fullName>
    </submittedName>
</protein>
<keyword evidence="3" id="KW-1185">Reference proteome</keyword>